<gene>
    <name evidence="1" type="ORF">VAZ01S_015_00540</name>
</gene>
<organism evidence="1 2">
    <name type="scientific">Vibrio azureus NBRC 104587</name>
    <dbReference type="NCBI Taxonomy" id="1219077"/>
    <lineage>
        <taxon>Bacteria</taxon>
        <taxon>Pseudomonadati</taxon>
        <taxon>Pseudomonadota</taxon>
        <taxon>Gammaproteobacteria</taxon>
        <taxon>Vibrionales</taxon>
        <taxon>Vibrionaceae</taxon>
        <taxon>Vibrio</taxon>
    </lineage>
</organism>
<reference evidence="1 2" key="1">
    <citation type="submission" date="2013-09" db="EMBL/GenBank/DDBJ databases">
        <title>Whole genome shotgun sequence of Vibrio azureus NBRC 104587.</title>
        <authorList>
            <person name="Isaki S."/>
            <person name="Hosoyama A."/>
            <person name="Numata M."/>
            <person name="Hashimoto M."/>
            <person name="Hosoyama Y."/>
            <person name="Tsuchikane K."/>
            <person name="Noguchi M."/>
            <person name="Hirakata S."/>
            <person name="Ichikawa N."/>
            <person name="Ohji S."/>
            <person name="Yamazoe A."/>
            <person name="Fujita N."/>
        </authorList>
    </citation>
    <scope>NUCLEOTIDE SEQUENCE [LARGE SCALE GENOMIC DNA]</scope>
    <source>
        <strain evidence="1 2">NBRC 104587</strain>
    </source>
</reference>
<comment type="caution">
    <text evidence="1">The sequence shown here is derived from an EMBL/GenBank/DDBJ whole genome shotgun (WGS) entry which is preliminary data.</text>
</comment>
<dbReference type="EMBL" id="BATL01000015">
    <property type="protein sequence ID" value="GAD74810.1"/>
    <property type="molecule type" value="Genomic_DNA"/>
</dbReference>
<proteinExistence type="predicted"/>
<dbReference type="Proteomes" id="UP000016567">
    <property type="component" value="Unassembled WGS sequence"/>
</dbReference>
<evidence type="ECO:0000313" key="2">
    <source>
        <dbReference type="Proteomes" id="UP000016567"/>
    </source>
</evidence>
<evidence type="ECO:0000313" key="1">
    <source>
        <dbReference type="EMBL" id="GAD74810.1"/>
    </source>
</evidence>
<protein>
    <submittedName>
        <fullName evidence="1">Uncharacterized protein</fullName>
    </submittedName>
</protein>
<keyword evidence="2" id="KW-1185">Reference proteome</keyword>
<dbReference type="AlphaFoldDB" id="U3AM26"/>
<sequence>MVVDSIDSQVGYCVKSWELGVGSWELGVGSWELGADIKKLNKPEQVKLFMFKSIPISKILKFFDTKNVWY</sequence>
<name>U3AM26_9VIBR</name>
<accession>U3AM26</accession>